<organism evidence="1 2">
    <name type="scientific">Natronospira bacteriovora</name>
    <dbReference type="NCBI Taxonomy" id="3069753"/>
    <lineage>
        <taxon>Bacteria</taxon>
        <taxon>Pseudomonadati</taxon>
        <taxon>Pseudomonadota</taxon>
        <taxon>Gammaproteobacteria</taxon>
        <taxon>Natronospirales</taxon>
        <taxon>Natronospiraceae</taxon>
        <taxon>Natronospira</taxon>
    </lineage>
</organism>
<evidence type="ECO:0000313" key="1">
    <source>
        <dbReference type="EMBL" id="MDQ2068375.1"/>
    </source>
</evidence>
<protein>
    <recommendedName>
        <fullName evidence="3">Pyrroloquinoline quinone biosynthesis protein PqqE</fullName>
    </recommendedName>
</protein>
<dbReference type="EMBL" id="JAVDDT010000001">
    <property type="protein sequence ID" value="MDQ2068375.1"/>
    <property type="molecule type" value="Genomic_DNA"/>
</dbReference>
<comment type="caution">
    <text evidence="1">The sequence shown here is derived from an EMBL/GenBank/DDBJ whole genome shotgun (WGS) entry which is preliminary data.</text>
</comment>
<sequence length="84" mass="8726">MDIGNSFQNGAQAIQRAEVGMTQSARTIASQSAAGSNDQSQPQEITEAMVNNISYEAQAGAGVRVIQSAAESQEALGQLVDTRA</sequence>
<dbReference type="Proteomes" id="UP001239019">
    <property type="component" value="Unassembled WGS sequence"/>
</dbReference>
<evidence type="ECO:0008006" key="3">
    <source>
        <dbReference type="Google" id="ProtNLM"/>
    </source>
</evidence>
<dbReference type="RefSeq" id="WP_306726867.1">
    <property type="nucleotide sequence ID" value="NZ_JAVDDT010000001.1"/>
</dbReference>
<reference evidence="1 2" key="1">
    <citation type="submission" date="2023-08" db="EMBL/GenBank/DDBJ databases">
        <title>Whole-genome sequencing of halo(alkali)philic microorganisms from hypersaline lakes.</title>
        <authorList>
            <person name="Sorokin D.Y."/>
            <person name="Abbas B."/>
            <person name="Merkel A.Y."/>
        </authorList>
    </citation>
    <scope>NUCLEOTIDE SEQUENCE [LARGE SCALE GENOMIC DNA]</scope>
    <source>
        <strain evidence="1 2">AB-CW4</strain>
    </source>
</reference>
<evidence type="ECO:0000313" key="2">
    <source>
        <dbReference type="Proteomes" id="UP001239019"/>
    </source>
</evidence>
<proteinExistence type="predicted"/>
<accession>A0ABU0W2Y3</accession>
<keyword evidence="2" id="KW-1185">Reference proteome</keyword>
<name>A0ABU0W2Y3_9GAMM</name>
<gene>
    <name evidence="1" type="ORF">RBH19_00620</name>
</gene>